<keyword evidence="2" id="KW-1003">Cell membrane</keyword>
<dbReference type="PANTHER" id="PTHR40277:SF1">
    <property type="entry name" value="BLL5419 PROTEIN"/>
    <property type="match status" value="1"/>
</dbReference>
<sequence length="311" mass="31763">MRPRWLSPGLMRAGQFALAALMLALLWRALDGAEAARSLAGADPLWLCAALAALTLQTALSALRWRLTAAQLGIRLGLGAALREYYLGQALNLSLPGGVVGDAGRAVRARQQAGLLASGQAVVFERLAGQAGLFVITAGAFAVTLAAPGGLEWPARLIPPVAIFILIGLCLPLVLYVLTQVPGRIGAGARSVWHGMQRAVLARGVILPQTLLSLGTALSNLAAFAFCALAVGHGLPLAAVLAFVPLILLTMLIPLTISGWGLREGAAAALFPLAGGAASGGLAASVAFGLMMIVAALPGLIFVVGRRRAAA</sequence>
<dbReference type="STRING" id="573024.SAMN05216208_0562"/>
<keyword evidence="3 6" id="KW-0812">Transmembrane</keyword>
<feature type="transmembrane region" description="Helical" evidence="6">
    <location>
        <begin position="157"/>
        <end position="179"/>
    </location>
</feature>
<evidence type="ECO:0000313" key="7">
    <source>
        <dbReference type="EMBL" id="SIS06398.1"/>
    </source>
</evidence>
<keyword evidence="4 6" id="KW-1133">Transmembrane helix</keyword>
<dbReference type="Proteomes" id="UP000186019">
    <property type="component" value="Unassembled WGS sequence"/>
</dbReference>
<evidence type="ECO:0000256" key="1">
    <source>
        <dbReference type="ARBA" id="ARBA00004651"/>
    </source>
</evidence>
<dbReference type="PANTHER" id="PTHR40277">
    <property type="entry name" value="BLL5419 PROTEIN"/>
    <property type="match status" value="1"/>
</dbReference>
<keyword evidence="5 6" id="KW-0472">Membrane</keyword>
<evidence type="ECO:0000256" key="6">
    <source>
        <dbReference type="SAM" id="Phobius"/>
    </source>
</evidence>
<gene>
    <name evidence="7" type="ORF">SAMN05421666_1574</name>
</gene>
<dbReference type="InterPro" id="IPR022791">
    <property type="entry name" value="L-PG_synthase/AglD"/>
</dbReference>
<dbReference type="AlphaFoldDB" id="A0A1N7G1G5"/>
<dbReference type="RefSeq" id="WP_244512474.1">
    <property type="nucleotide sequence ID" value="NZ_FOAC01000001.1"/>
</dbReference>
<feature type="transmembrane region" description="Helical" evidence="6">
    <location>
        <begin position="131"/>
        <end position="151"/>
    </location>
</feature>
<organism evidence="7 8">
    <name type="scientific">Roseovarius nanhaiticus</name>
    <dbReference type="NCBI Taxonomy" id="573024"/>
    <lineage>
        <taxon>Bacteria</taxon>
        <taxon>Pseudomonadati</taxon>
        <taxon>Pseudomonadota</taxon>
        <taxon>Alphaproteobacteria</taxon>
        <taxon>Rhodobacterales</taxon>
        <taxon>Roseobacteraceae</taxon>
        <taxon>Roseovarius</taxon>
    </lineage>
</organism>
<keyword evidence="8" id="KW-1185">Reference proteome</keyword>
<feature type="transmembrane region" description="Helical" evidence="6">
    <location>
        <begin position="45"/>
        <end position="65"/>
    </location>
</feature>
<reference evidence="7 8" key="1">
    <citation type="submission" date="2017-01" db="EMBL/GenBank/DDBJ databases">
        <authorList>
            <person name="Mah S.A."/>
            <person name="Swanson W.J."/>
            <person name="Moy G.W."/>
            <person name="Vacquier V.D."/>
        </authorList>
    </citation>
    <scope>NUCLEOTIDE SEQUENCE [LARGE SCALE GENOMIC DNA]</scope>
    <source>
        <strain evidence="7 8">DSM 29590</strain>
    </source>
</reference>
<evidence type="ECO:0000256" key="5">
    <source>
        <dbReference type="ARBA" id="ARBA00023136"/>
    </source>
</evidence>
<proteinExistence type="predicted"/>
<dbReference type="EMBL" id="FTNV01000001">
    <property type="protein sequence ID" value="SIS06398.1"/>
    <property type="molecule type" value="Genomic_DNA"/>
</dbReference>
<evidence type="ECO:0000256" key="3">
    <source>
        <dbReference type="ARBA" id="ARBA00022692"/>
    </source>
</evidence>
<protein>
    <submittedName>
        <fullName evidence="7">Uncharacterized membrane protein YbhN, UPF0104 family</fullName>
    </submittedName>
</protein>
<evidence type="ECO:0000256" key="2">
    <source>
        <dbReference type="ARBA" id="ARBA00022475"/>
    </source>
</evidence>
<comment type="subcellular location">
    <subcellularLocation>
        <location evidence="1">Cell membrane</location>
        <topology evidence="1">Multi-pass membrane protein</topology>
    </subcellularLocation>
</comment>
<feature type="transmembrane region" description="Helical" evidence="6">
    <location>
        <begin position="237"/>
        <end position="257"/>
    </location>
</feature>
<feature type="transmembrane region" description="Helical" evidence="6">
    <location>
        <begin position="269"/>
        <end position="297"/>
    </location>
</feature>
<name>A0A1N7G1G5_9RHOB</name>
<evidence type="ECO:0000313" key="8">
    <source>
        <dbReference type="Proteomes" id="UP000186019"/>
    </source>
</evidence>
<evidence type="ECO:0000256" key="4">
    <source>
        <dbReference type="ARBA" id="ARBA00022989"/>
    </source>
</evidence>
<dbReference type="GO" id="GO:0005886">
    <property type="term" value="C:plasma membrane"/>
    <property type="evidence" value="ECO:0007669"/>
    <property type="project" value="UniProtKB-SubCell"/>
</dbReference>
<dbReference type="Pfam" id="PF03706">
    <property type="entry name" value="LPG_synthase_TM"/>
    <property type="match status" value="1"/>
</dbReference>
<accession>A0A1N7G1G5</accession>